<keyword evidence="3" id="KW-1185">Reference proteome</keyword>
<dbReference type="AlphaFoldDB" id="A0A9W7BY40"/>
<protein>
    <submittedName>
        <fullName evidence="2">Uncharacterized protein</fullName>
    </submittedName>
</protein>
<dbReference type="OrthoDB" id="10340784at2759"/>
<keyword evidence="1" id="KW-0732">Signal</keyword>
<proteinExistence type="predicted"/>
<evidence type="ECO:0000313" key="2">
    <source>
        <dbReference type="EMBL" id="GMH96556.1"/>
    </source>
</evidence>
<evidence type="ECO:0000313" key="3">
    <source>
        <dbReference type="Proteomes" id="UP001165085"/>
    </source>
</evidence>
<sequence>MMVQYLLIFTFVLLLTTTRGYHSSSLLPRRQLLRRGFVSTLSTLTIGGSALPSYAAIDVSSLRVEGTPVVVVDSSRETINLAGVTYTKAAMILQLAEQTSSMEGMMKVSAEEASTLSKLERIARGVKGEGLGVIDRSGLTRSVDVLVENSKLATIAPSAALRLREIPRVLASSKGDMTSDEYTAVAAEYARARDDLKGAFDALPEDEKEEGLKIVRILRTKDAEKEVLGGERRRN</sequence>
<evidence type="ECO:0000256" key="1">
    <source>
        <dbReference type="SAM" id="SignalP"/>
    </source>
</evidence>
<accession>A0A9W7BY40</accession>
<feature type="signal peptide" evidence="1">
    <location>
        <begin position="1"/>
        <end position="20"/>
    </location>
</feature>
<gene>
    <name evidence="2" type="ORF">TrST_g9346</name>
</gene>
<feature type="chain" id="PRO_5040984767" evidence="1">
    <location>
        <begin position="21"/>
        <end position="235"/>
    </location>
</feature>
<reference evidence="3" key="1">
    <citation type="journal article" date="2023" name="Commun. Biol.">
        <title>Genome analysis of Parmales, the sister group of diatoms, reveals the evolutionary specialization of diatoms from phago-mixotrophs to photoautotrophs.</title>
        <authorList>
            <person name="Ban H."/>
            <person name="Sato S."/>
            <person name="Yoshikawa S."/>
            <person name="Yamada K."/>
            <person name="Nakamura Y."/>
            <person name="Ichinomiya M."/>
            <person name="Sato N."/>
            <person name="Blanc-Mathieu R."/>
            <person name="Endo H."/>
            <person name="Kuwata A."/>
            <person name="Ogata H."/>
        </authorList>
    </citation>
    <scope>NUCLEOTIDE SEQUENCE [LARGE SCALE GENOMIC DNA]</scope>
    <source>
        <strain evidence="3">NIES 3701</strain>
    </source>
</reference>
<organism evidence="2 3">
    <name type="scientific">Triparma strigata</name>
    <dbReference type="NCBI Taxonomy" id="1606541"/>
    <lineage>
        <taxon>Eukaryota</taxon>
        <taxon>Sar</taxon>
        <taxon>Stramenopiles</taxon>
        <taxon>Ochrophyta</taxon>
        <taxon>Bolidophyceae</taxon>
        <taxon>Parmales</taxon>
        <taxon>Triparmaceae</taxon>
        <taxon>Triparma</taxon>
    </lineage>
</organism>
<comment type="caution">
    <text evidence="2">The sequence shown here is derived from an EMBL/GenBank/DDBJ whole genome shotgun (WGS) entry which is preliminary data.</text>
</comment>
<dbReference type="Proteomes" id="UP001165085">
    <property type="component" value="Unassembled WGS sequence"/>
</dbReference>
<dbReference type="EMBL" id="BRXY01000470">
    <property type="protein sequence ID" value="GMH96556.1"/>
    <property type="molecule type" value="Genomic_DNA"/>
</dbReference>
<name>A0A9W7BY40_9STRA</name>